<dbReference type="Gene3D" id="2.60.40.1930">
    <property type="match status" value="1"/>
</dbReference>
<organism evidence="2 3">
    <name type="scientific">Mucilaginibacter antarcticus</name>
    <dbReference type="NCBI Taxonomy" id="1855725"/>
    <lineage>
        <taxon>Bacteria</taxon>
        <taxon>Pseudomonadati</taxon>
        <taxon>Bacteroidota</taxon>
        <taxon>Sphingobacteriia</taxon>
        <taxon>Sphingobacteriales</taxon>
        <taxon>Sphingobacteriaceae</taxon>
        <taxon>Mucilaginibacter</taxon>
    </lineage>
</organism>
<dbReference type="SUPFAM" id="SSF56935">
    <property type="entry name" value="Porins"/>
    <property type="match status" value="1"/>
</dbReference>
<comment type="caution">
    <text evidence="2">The sequence shown here is derived from an EMBL/GenBank/DDBJ whole genome shotgun (WGS) entry which is preliminary data.</text>
</comment>
<dbReference type="Gene3D" id="2.60.40.1120">
    <property type="entry name" value="Carboxypeptidase-like, regulatory domain"/>
    <property type="match status" value="1"/>
</dbReference>
<feature type="signal peptide" evidence="1">
    <location>
        <begin position="1"/>
        <end position="22"/>
    </location>
</feature>
<dbReference type="Pfam" id="PF13715">
    <property type="entry name" value="CarbopepD_reg_2"/>
    <property type="match status" value="1"/>
</dbReference>
<evidence type="ECO:0000313" key="2">
    <source>
        <dbReference type="EMBL" id="MFD2864045.1"/>
    </source>
</evidence>
<keyword evidence="1" id="KW-0732">Signal</keyword>
<proteinExistence type="predicted"/>
<protein>
    <submittedName>
        <fullName evidence="2">Carboxypeptidase regulatory-like domain-containing protein</fullName>
    </submittedName>
</protein>
<accession>A0ABW5XNZ2</accession>
<dbReference type="InterPro" id="IPR008969">
    <property type="entry name" value="CarboxyPept-like_regulatory"/>
</dbReference>
<dbReference type="Proteomes" id="UP001597601">
    <property type="component" value="Unassembled WGS sequence"/>
</dbReference>
<evidence type="ECO:0000256" key="1">
    <source>
        <dbReference type="SAM" id="SignalP"/>
    </source>
</evidence>
<evidence type="ECO:0000313" key="3">
    <source>
        <dbReference type="Proteomes" id="UP001597601"/>
    </source>
</evidence>
<sequence>MRSLRQLLLSVALLLLYVTAFAQNGYDVSGVVSNEKGQPVKSATVFIGGSQRVMATNDDGRFHFAKVPAGTFQLSVQMLGYAPLVQNIIVKDAAIKVELKLSPKAIGLAEVTIGNNKAWEANYNIFKDNFLGTTANGKQCVIVNPGVLNFSTRQGVLFADADEFLVIENKRLGYRIRYMLKHFSYDKAQRLELHDGEFTFEEIEGTFEMQDYWAKMRLQAYQGSFRHFLRSVYANTVAENGFLARPLYGYRRFTVNNRLVDPDRVTIKDSPIKFDSLISAIDTSLTSFKFKKMVVTYDPKRAIKFANKKPATFESTMSLGVNESILVLANQQAVIDSRGSYVDYESFFITGKWGSLRVGDQLPIEYKAPLPEIPRKAVPTNQLLALLHNWTDSLPQEKIHLHMDKPYYAQGDTMWFKGYITSGADHELSLLSGAAYVELVDDQARLVQRLKLPVNQGTIAGDLVLNDTVKTGNYRVRAYTQWMRNAGEAYFFDKTITVGDPLNDKNKAVPEGGLTKANLQQTDIQFFPESGNLITGVASRVAFKATGTDGLGVPVGGYVTDSDNKQVAPIFTRHAGMGNFLLMPERGKTYTANIKFADSTIKRIPLPTASREGYVLGVYQTSKDSILVRINASDLLQPSNINLVAHSSGRVLFSSPISIKTPITNVWLNKALFPSGIAQFTIFNTKNEPLLERIAFIRNQDQMQLTVNADSTIYNRRGRVQLKLKAKDSDGAAAAANFSVAVIDENKVPVDESAESTILSHLLLTSDIKGYVERPNYYFTATADTSHTNRALDNLMLTQGYRRFEWKTLQNSIGNPPAFAAEKKGTVISGTVTNLQRKPVDGAAVILVSLNARINYKMTHTDANGRFRFDSLVFADSARFAVSSKIPESTNGTIITIDTIPELAINQKTNLAEVQLIANKLQDAAEEGKPAKLTGLHNLKEVKVNAVKVIENENKNAMMQGMGTQRDISVDKVIRIEDPEQFQDIGTFLLARVPGVTVEVGPTGVTQLVDMRPSISVAGGSTPDGRTISVMVNGGLGSYTVDEILNGNVFLPQDVDRIQVIRTSLPAKSRIARTGDGPPPAGYINIILKAPSLRKQYNSNVANIMPKGYNKMRQFYSPKYDNPKVNARIPDLRTTIYWNPYVNTDANGEVKFDFYNGDGAGTYRVVVEGINADGELGRQVYRYKVE</sequence>
<dbReference type="SUPFAM" id="SSF49464">
    <property type="entry name" value="Carboxypeptidase regulatory domain-like"/>
    <property type="match status" value="2"/>
</dbReference>
<keyword evidence="3" id="KW-1185">Reference proteome</keyword>
<name>A0ABW5XNZ2_9SPHI</name>
<gene>
    <name evidence="2" type="ORF">ACFSYC_05030</name>
</gene>
<feature type="chain" id="PRO_5045891032" evidence="1">
    <location>
        <begin position="23"/>
        <end position="1186"/>
    </location>
</feature>
<dbReference type="EMBL" id="JBHUON010000004">
    <property type="protein sequence ID" value="MFD2864045.1"/>
    <property type="molecule type" value="Genomic_DNA"/>
</dbReference>
<dbReference type="RefSeq" id="WP_377124179.1">
    <property type="nucleotide sequence ID" value="NZ_JBHUON010000004.1"/>
</dbReference>
<reference evidence="3" key="1">
    <citation type="journal article" date="2019" name="Int. J. Syst. Evol. Microbiol.">
        <title>The Global Catalogue of Microorganisms (GCM) 10K type strain sequencing project: providing services to taxonomists for standard genome sequencing and annotation.</title>
        <authorList>
            <consortium name="The Broad Institute Genomics Platform"/>
            <consortium name="The Broad Institute Genome Sequencing Center for Infectious Disease"/>
            <person name="Wu L."/>
            <person name="Ma J."/>
        </authorList>
    </citation>
    <scope>NUCLEOTIDE SEQUENCE [LARGE SCALE GENOMIC DNA]</scope>
    <source>
        <strain evidence="3">KCTC 52232</strain>
    </source>
</reference>